<feature type="transmembrane region" description="Helical" evidence="2">
    <location>
        <begin position="166"/>
        <end position="185"/>
    </location>
</feature>
<gene>
    <name evidence="3" type="ORF">CH35J_009513</name>
</gene>
<evidence type="ECO:0000256" key="2">
    <source>
        <dbReference type="SAM" id="Phobius"/>
    </source>
</evidence>
<organism evidence="3 4">
    <name type="scientific">Colletotrichum higginsianum</name>
    <dbReference type="NCBI Taxonomy" id="80884"/>
    <lineage>
        <taxon>Eukaryota</taxon>
        <taxon>Fungi</taxon>
        <taxon>Dikarya</taxon>
        <taxon>Ascomycota</taxon>
        <taxon>Pezizomycotina</taxon>
        <taxon>Sordariomycetes</taxon>
        <taxon>Hypocreomycetidae</taxon>
        <taxon>Glomerellales</taxon>
        <taxon>Glomerellaceae</taxon>
        <taxon>Colletotrichum</taxon>
        <taxon>Colletotrichum destructivum species complex</taxon>
    </lineage>
</organism>
<dbReference type="AlphaFoldDB" id="A0A4T0VNY3"/>
<evidence type="ECO:0000313" key="3">
    <source>
        <dbReference type="EMBL" id="TIC93816.1"/>
    </source>
</evidence>
<reference evidence="3 4" key="1">
    <citation type="journal article" date="2019" name="Genome Biol. Evol.">
        <title>Genomic Plasticity Mediated by Transposable Elements in the Plant Pathogenic Fungus Colletotrichum higginsianum.</title>
        <authorList>
            <person name="Tsushima A."/>
            <person name="Gan P."/>
            <person name="Kumakura N."/>
            <person name="Narusaka M."/>
            <person name="Takano Y."/>
            <person name="Narusaka Y."/>
            <person name="Shirasu K."/>
        </authorList>
    </citation>
    <scope>NUCLEOTIDE SEQUENCE [LARGE SCALE GENOMIC DNA]</scope>
    <source>
        <strain evidence="3 4">MAFF305635-RFP</strain>
    </source>
</reference>
<dbReference type="Proteomes" id="UP000305883">
    <property type="component" value="Unassembled WGS sequence"/>
</dbReference>
<feature type="region of interest" description="Disordered" evidence="1">
    <location>
        <begin position="194"/>
        <end position="272"/>
    </location>
</feature>
<evidence type="ECO:0000256" key="1">
    <source>
        <dbReference type="SAM" id="MobiDB-lite"/>
    </source>
</evidence>
<feature type="compositionally biased region" description="Basic and acidic residues" evidence="1">
    <location>
        <begin position="203"/>
        <end position="216"/>
    </location>
</feature>
<accession>A0A4T0VNY3</accession>
<keyword evidence="2" id="KW-0812">Transmembrane</keyword>
<keyword evidence="2" id="KW-1133">Transmembrane helix</keyword>
<proteinExistence type="predicted"/>
<protein>
    <submittedName>
        <fullName evidence="3">Uncharacterized protein</fullName>
    </submittedName>
</protein>
<dbReference type="EMBL" id="MWPZ01000007">
    <property type="protein sequence ID" value="TIC93816.1"/>
    <property type="molecule type" value="Genomic_DNA"/>
</dbReference>
<name>A0A4T0VNY3_9PEZI</name>
<sequence>MRVSIVAKAKETCEVGLSYYECNQGYRGCCHFNPCPGTECSRESTSTQSTKTVASVAAPILVSATDSGPPKKVIVTTTITTTTHKTQPPEGTTTTIFMYGSTGPGGAWYTDSEGRRISSISSPDPFLYPTTTATLVEPQILVTSTSIATPQPEAEKGGLSAGVRGGIAASILIGIIAIIAAWFLCTKQRKKLRTSRESISSINRDESKNSSEEDRPSPQMTAEPIRRENVFSSFGGRYEEPQTRFNRVSDTGSDRMMNHPISPDTRGSAVPQPQSAVIARATTASPDFTPRTANATPDFACRTANATPDLSRVATATPDFMCRLGTATPELHGPPQQAAIAELASPGLPRVVEIHSSRSGVQMYKPYRPIGGSLYPVAETTPSYLTGTLNATENERCQGQYVNSWAKWDSVG</sequence>
<evidence type="ECO:0000313" key="4">
    <source>
        <dbReference type="Proteomes" id="UP000305883"/>
    </source>
</evidence>
<keyword evidence="2" id="KW-0472">Membrane</keyword>
<comment type="caution">
    <text evidence="3">The sequence shown here is derived from an EMBL/GenBank/DDBJ whole genome shotgun (WGS) entry which is preliminary data.</text>
</comment>
<dbReference type="OrthoDB" id="5431298at2759"/>